<dbReference type="Pfam" id="PF05826">
    <property type="entry name" value="Phospholip_A2_2"/>
    <property type="match status" value="1"/>
</dbReference>
<evidence type="ECO:0000313" key="5">
    <source>
        <dbReference type="Proteomes" id="UP000008909"/>
    </source>
</evidence>
<dbReference type="Proteomes" id="UP000008909">
    <property type="component" value="Unassembled WGS sequence"/>
</dbReference>
<dbReference type="PANTHER" id="PTHR12253">
    <property type="entry name" value="RH14732P"/>
    <property type="match status" value="1"/>
</dbReference>
<dbReference type="Gene3D" id="1.20.90.10">
    <property type="entry name" value="Phospholipase A2 domain"/>
    <property type="match status" value="1"/>
</dbReference>
<name>G7Y6W9_CLOSI</name>
<feature type="domain" description="Phospholipase A2-like central" evidence="3">
    <location>
        <begin position="438"/>
        <end position="531"/>
    </location>
</feature>
<gene>
    <name evidence="4" type="ORF">CLF_101934</name>
</gene>
<dbReference type="PROSITE" id="PS00118">
    <property type="entry name" value="PA2_HIS"/>
    <property type="match status" value="1"/>
</dbReference>
<evidence type="ECO:0000313" key="4">
    <source>
        <dbReference type="EMBL" id="GAA48704.1"/>
    </source>
</evidence>
<evidence type="ECO:0000259" key="3">
    <source>
        <dbReference type="Pfam" id="PF05826"/>
    </source>
</evidence>
<evidence type="ECO:0000256" key="2">
    <source>
        <dbReference type="ARBA" id="ARBA00022525"/>
    </source>
</evidence>
<sequence>MHPGSLRIPEQAHQRFRHCYFLSSTIIGRKIKGALKVITFTKHAKRFAKSGTYAMHNQKFGRLSGDSRCSSGCIPEFYYKLVHHVWPREGRYVCTLNQGKSSTAINRRHKYHLPHLAEDTAIRRLPSYLCKQLRMVSPAGLMLSWLLSMIKIRQGYSINSILAIKTPRHHAKCRHDRMHSVNVNTRTYTTGDCRSSTVGPSKTKVPQLSENARKSTNGFTLLMQHNIASAAKRPAISKLLINSVLVFAQFWTPEQRSEGSAEQPTTIGYPIALNDRNPKVLLRRLLKNLRQSTNGYGLCGSTTLSWDSKYLIKMNLTDDAQFIVWSLFPNQSTESYGKDNSSGDWIQVDLLRESPQGERISLRLYLDEHRLLRNCLADPDDIGEPVPPETSSISVTQFSIFSVLSTCRLFQAGSFLDKNWLANLTGRIDGNLFSALRMPNTNYCGPNNAAHLNKSLGLARKTDQCCYDHDTCSYNIEPGETKYGIENTRKGTMFHCSCDLQFCGCLKKARTLTAYVVGVTYFSVYQPDCFYFSDGTMKQAIKRPSYNFITQPTCQDPERTETCNKLLVARVAVDQAPVGLLVKFDNRLASVSSPCEEKLSPNQPRTVDISSHDDEAFVRRLPSSVNGLSAN</sequence>
<keyword evidence="5" id="KW-1185">Reference proteome</keyword>
<reference evidence="4" key="1">
    <citation type="journal article" date="2011" name="Genome Biol.">
        <title>The draft genome of the carcinogenic human liver fluke Clonorchis sinensis.</title>
        <authorList>
            <person name="Wang X."/>
            <person name="Chen W."/>
            <person name="Huang Y."/>
            <person name="Sun J."/>
            <person name="Men J."/>
            <person name="Liu H."/>
            <person name="Luo F."/>
            <person name="Guo L."/>
            <person name="Lv X."/>
            <person name="Deng C."/>
            <person name="Zhou C."/>
            <person name="Fan Y."/>
            <person name="Li X."/>
            <person name="Huang L."/>
            <person name="Hu Y."/>
            <person name="Liang C."/>
            <person name="Hu X."/>
            <person name="Xu J."/>
            <person name="Yu X."/>
        </authorList>
    </citation>
    <scope>NUCLEOTIDE SEQUENCE [LARGE SCALE GENOMIC DNA]</scope>
    <source>
        <strain evidence="4">Henan</strain>
    </source>
</reference>
<dbReference type="InterPro" id="IPR033113">
    <property type="entry name" value="PLA2_histidine"/>
</dbReference>
<dbReference type="InterPro" id="IPR016090">
    <property type="entry name" value="PLA2-like_dom"/>
</dbReference>
<dbReference type="EMBL" id="DF142904">
    <property type="protein sequence ID" value="GAA48704.1"/>
    <property type="molecule type" value="Genomic_DNA"/>
</dbReference>
<evidence type="ECO:0000256" key="1">
    <source>
        <dbReference type="ARBA" id="ARBA00004613"/>
    </source>
</evidence>
<accession>G7Y6W9</accession>
<reference key="2">
    <citation type="submission" date="2011-10" db="EMBL/GenBank/DDBJ databases">
        <title>The genome and transcriptome sequence of Clonorchis sinensis provide insights into the carcinogenic liver fluke.</title>
        <authorList>
            <person name="Wang X."/>
            <person name="Huang Y."/>
            <person name="Chen W."/>
            <person name="Liu H."/>
            <person name="Guo L."/>
            <person name="Chen Y."/>
            <person name="Luo F."/>
            <person name="Zhou W."/>
            <person name="Sun J."/>
            <person name="Mao Q."/>
            <person name="Liang P."/>
            <person name="Zhou C."/>
            <person name="Tian Y."/>
            <person name="Men J."/>
            <person name="Lv X."/>
            <person name="Huang L."/>
            <person name="Zhou J."/>
            <person name="Hu Y."/>
            <person name="Li R."/>
            <person name="Zhang F."/>
            <person name="Lei H."/>
            <person name="Li X."/>
            <person name="Hu X."/>
            <person name="Liang C."/>
            <person name="Xu J."/>
            <person name="Wu Z."/>
            <person name="Yu X."/>
        </authorList>
    </citation>
    <scope>NUCLEOTIDE SEQUENCE</scope>
    <source>
        <strain>Henan</strain>
    </source>
</reference>
<dbReference type="SUPFAM" id="SSF48619">
    <property type="entry name" value="Phospholipase A2, PLA2"/>
    <property type="match status" value="1"/>
</dbReference>
<comment type="subcellular location">
    <subcellularLocation>
        <location evidence="1">Secreted</location>
    </subcellularLocation>
</comment>
<keyword evidence="2" id="KW-0964">Secreted</keyword>
<dbReference type="GO" id="GO:0005576">
    <property type="term" value="C:extracellular region"/>
    <property type="evidence" value="ECO:0007669"/>
    <property type="project" value="UniProtKB-SubCell"/>
</dbReference>
<dbReference type="GO" id="GO:0006644">
    <property type="term" value="P:phospholipid metabolic process"/>
    <property type="evidence" value="ECO:0007669"/>
    <property type="project" value="InterPro"/>
</dbReference>
<dbReference type="InterPro" id="IPR036444">
    <property type="entry name" value="PLipase_A2_dom_sf"/>
</dbReference>
<dbReference type="GO" id="GO:0004623">
    <property type="term" value="F:phospholipase A2 activity"/>
    <property type="evidence" value="ECO:0007669"/>
    <property type="project" value="InterPro"/>
</dbReference>
<dbReference type="AlphaFoldDB" id="G7Y6W9"/>
<dbReference type="GO" id="GO:0050482">
    <property type="term" value="P:arachidonate secretion"/>
    <property type="evidence" value="ECO:0007669"/>
    <property type="project" value="InterPro"/>
</dbReference>
<proteinExistence type="predicted"/>
<organism evidence="4 5">
    <name type="scientific">Clonorchis sinensis</name>
    <name type="common">Chinese liver fluke</name>
    <dbReference type="NCBI Taxonomy" id="79923"/>
    <lineage>
        <taxon>Eukaryota</taxon>
        <taxon>Metazoa</taxon>
        <taxon>Spiralia</taxon>
        <taxon>Lophotrochozoa</taxon>
        <taxon>Platyhelminthes</taxon>
        <taxon>Trematoda</taxon>
        <taxon>Digenea</taxon>
        <taxon>Opisthorchiida</taxon>
        <taxon>Opisthorchiata</taxon>
        <taxon>Opisthorchiidae</taxon>
        <taxon>Clonorchis</taxon>
    </lineage>
</organism>
<protein>
    <submittedName>
        <fullName evidence="4">Phospholipase A2</fullName>
    </submittedName>
</protein>